<gene>
    <name evidence="1" type="ORF">M4V62_05305</name>
</gene>
<proteinExistence type="predicted"/>
<name>A0ABY4PMF1_9ACTN</name>
<dbReference type="Proteomes" id="UP000829992">
    <property type="component" value="Chromosome"/>
</dbReference>
<sequence length="50" mass="5884">MTDEEFDELMAQARREILQRHFAPPPRQEKRDDDAYAVRARHAEFGACAH</sequence>
<reference evidence="1 2" key="1">
    <citation type="submission" date="2022-05" db="EMBL/GenBank/DDBJ databases">
        <authorList>
            <person name="Zhou X."/>
            <person name="Li K."/>
            <person name="Man Y."/>
        </authorList>
    </citation>
    <scope>NUCLEOTIDE SEQUENCE [LARGE SCALE GENOMIC DNA]</scope>
    <source>
        <strain evidence="1 2">MS405</strain>
    </source>
</reference>
<organism evidence="1 2">
    <name type="scientific">Streptomyces durmitorensis</name>
    <dbReference type="NCBI Taxonomy" id="319947"/>
    <lineage>
        <taxon>Bacteria</taxon>
        <taxon>Bacillati</taxon>
        <taxon>Actinomycetota</taxon>
        <taxon>Actinomycetes</taxon>
        <taxon>Kitasatosporales</taxon>
        <taxon>Streptomycetaceae</taxon>
        <taxon>Streptomyces</taxon>
    </lineage>
</organism>
<protein>
    <submittedName>
        <fullName evidence="1">Uncharacterized protein</fullName>
    </submittedName>
</protein>
<dbReference type="RefSeq" id="WP_249586053.1">
    <property type="nucleotide sequence ID" value="NZ_BAAAQL010000002.1"/>
</dbReference>
<evidence type="ECO:0000313" key="1">
    <source>
        <dbReference type="EMBL" id="UQT54560.1"/>
    </source>
</evidence>
<accession>A0ABY4PMF1</accession>
<dbReference type="EMBL" id="CP097289">
    <property type="protein sequence ID" value="UQT54560.1"/>
    <property type="molecule type" value="Genomic_DNA"/>
</dbReference>
<keyword evidence="2" id="KW-1185">Reference proteome</keyword>
<evidence type="ECO:0000313" key="2">
    <source>
        <dbReference type="Proteomes" id="UP000829992"/>
    </source>
</evidence>